<reference evidence="3" key="1">
    <citation type="submission" date="2018-05" db="EMBL/GenBank/DDBJ databases">
        <authorList>
            <person name="Lanie J.A."/>
            <person name="Ng W.-L."/>
            <person name="Kazmierczak K.M."/>
            <person name="Andrzejewski T.M."/>
            <person name="Davidsen T.M."/>
            <person name="Wayne K.J."/>
            <person name="Tettelin H."/>
            <person name="Glass J.I."/>
            <person name="Rusch D."/>
            <person name="Podicherti R."/>
            <person name="Tsui H.-C.T."/>
            <person name="Winkler M.E."/>
        </authorList>
    </citation>
    <scope>NUCLEOTIDE SEQUENCE</scope>
</reference>
<feature type="transmembrane region" description="Helical" evidence="1">
    <location>
        <begin position="146"/>
        <end position="167"/>
    </location>
</feature>
<protein>
    <recommendedName>
        <fullName evidence="2">FHA domain-containing protein</fullName>
    </recommendedName>
</protein>
<evidence type="ECO:0000256" key="1">
    <source>
        <dbReference type="SAM" id="Phobius"/>
    </source>
</evidence>
<dbReference type="PROSITE" id="PS50006">
    <property type="entry name" value="FHA_DOMAIN"/>
    <property type="match status" value="1"/>
</dbReference>
<dbReference type="EMBL" id="UINC01001629">
    <property type="protein sequence ID" value="SUZ85303.1"/>
    <property type="molecule type" value="Genomic_DNA"/>
</dbReference>
<organism evidence="3">
    <name type="scientific">marine metagenome</name>
    <dbReference type="NCBI Taxonomy" id="408172"/>
    <lineage>
        <taxon>unclassified sequences</taxon>
        <taxon>metagenomes</taxon>
        <taxon>ecological metagenomes</taxon>
    </lineage>
</organism>
<dbReference type="SUPFAM" id="SSF49879">
    <property type="entry name" value="SMAD/FHA domain"/>
    <property type="match status" value="1"/>
</dbReference>
<keyword evidence="1" id="KW-0812">Transmembrane</keyword>
<dbReference type="InterPro" id="IPR032030">
    <property type="entry name" value="YscD_cytoplasmic_dom"/>
</dbReference>
<keyword evidence="1" id="KW-1133">Transmembrane helix</keyword>
<accession>A0A381R6W5</accession>
<proteinExistence type="predicted"/>
<evidence type="ECO:0000259" key="2">
    <source>
        <dbReference type="PROSITE" id="PS50006"/>
    </source>
</evidence>
<dbReference type="Gene3D" id="2.60.200.20">
    <property type="match status" value="1"/>
</dbReference>
<feature type="transmembrane region" description="Helical" evidence="1">
    <location>
        <begin position="50"/>
        <end position="73"/>
    </location>
</feature>
<evidence type="ECO:0000313" key="3">
    <source>
        <dbReference type="EMBL" id="SUZ85303.1"/>
    </source>
</evidence>
<sequence>MKSIRTLYYSTIGLLGGLCGWALMQSGFHVFDALSAAGIPGLNIVRLNKFIYEGALIGLGLGMVLQARVSLWYHHDLVHIMSKMLYGAVVGSATGLFCFGLGHFMQIWQISPILSRLTSWTLLGLFIVGTTEFVRSHSGILWPRIISGGIGGFFGGGIFELLMLYQISGPEHLYGLILAGFSISLLIGLYENRVTSFALRVLSGKQEGQIFLLDQNKFTLGYGSQNDFILNGYAEVCNLHAHIYKKDNQVFIENTDAANEVLVNYRQIDQQSMKKGDVIKIGTAQLQYYEI</sequence>
<keyword evidence="1" id="KW-0472">Membrane</keyword>
<dbReference type="InterPro" id="IPR008984">
    <property type="entry name" value="SMAD_FHA_dom_sf"/>
</dbReference>
<feature type="transmembrane region" description="Helical" evidence="1">
    <location>
        <begin position="173"/>
        <end position="190"/>
    </location>
</feature>
<name>A0A381R6W5_9ZZZZ</name>
<dbReference type="Pfam" id="PF16697">
    <property type="entry name" value="Yop-YscD_cpl"/>
    <property type="match status" value="1"/>
</dbReference>
<feature type="transmembrane region" description="Helical" evidence="1">
    <location>
        <begin position="7"/>
        <end position="24"/>
    </location>
</feature>
<gene>
    <name evidence="3" type="ORF">METZ01_LOCUS38157</name>
</gene>
<dbReference type="AlphaFoldDB" id="A0A381R6W5"/>
<dbReference type="CDD" id="cd00060">
    <property type="entry name" value="FHA"/>
    <property type="match status" value="1"/>
</dbReference>
<feature type="domain" description="FHA" evidence="2">
    <location>
        <begin position="218"/>
        <end position="268"/>
    </location>
</feature>
<feature type="transmembrane region" description="Helical" evidence="1">
    <location>
        <begin position="117"/>
        <end position="134"/>
    </location>
</feature>
<feature type="transmembrane region" description="Helical" evidence="1">
    <location>
        <begin position="85"/>
        <end position="105"/>
    </location>
</feature>
<dbReference type="InterPro" id="IPR000253">
    <property type="entry name" value="FHA_dom"/>
</dbReference>